<protein>
    <submittedName>
        <fullName evidence="2">Uncharacterized protein</fullName>
    </submittedName>
</protein>
<dbReference type="Gene3D" id="3.40.50.10330">
    <property type="entry name" value="Probable inorganic polyphosphate/atp-NAD kinase, domain 1"/>
    <property type="match status" value="1"/>
</dbReference>
<accession>A0A316TZW9</accession>
<evidence type="ECO:0000313" key="2">
    <source>
        <dbReference type="EMBL" id="PWN18194.1"/>
    </source>
</evidence>
<sequence>MQSHSRRSAYRLAKVLPPRESQDVTTRVGSSYGGNHSLEWVEAPRNILIITKTNDEKTQQAMHKIIE</sequence>
<evidence type="ECO:0000313" key="3">
    <source>
        <dbReference type="Proteomes" id="UP000245942"/>
    </source>
</evidence>
<name>A0A316TZW9_9BASI</name>
<dbReference type="GeneID" id="37015044"/>
<dbReference type="AlphaFoldDB" id="A0A316TZW9"/>
<dbReference type="STRING" id="1684307.A0A316TZW9"/>
<reference evidence="2 3" key="1">
    <citation type="journal article" date="2018" name="Mol. Biol. Evol.">
        <title>Broad Genomic Sampling Reveals a Smut Pathogenic Ancestry of the Fungal Clade Ustilaginomycotina.</title>
        <authorList>
            <person name="Kijpornyongpan T."/>
            <person name="Mondo S.J."/>
            <person name="Barry K."/>
            <person name="Sandor L."/>
            <person name="Lee J."/>
            <person name="Lipzen A."/>
            <person name="Pangilinan J."/>
            <person name="LaButti K."/>
            <person name="Hainaut M."/>
            <person name="Henrissat B."/>
            <person name="Grigoriev I.V."/>
            <person name="Spatafora J.W."/>
            <person name="Aime M.C."/>
        </authorList>
    </citation>
    <scope>NUCLEOTIDE SEQUENCE [LARGE SCALE GENOMIC DNA]</scope>
    <source>
        <strain evidence="2 3">MCA 4718</strain>
    </source>
</reference>
<keyword evidence="3" id="KW-1185">Reference proteome</keyword>
<dbReference type="Proteomes" id="UP000245942">
    <property type="component" value="Unassembled WGS sequence"/>
</dbReference>
<organism evidence="2 3">
    <name type="scientific">Pseudomicrostroma glucosiphilum</name>
    <dbReference type="NCBI Taxonomy" id="1684307"/>
    <lineage>
        <taxon>Eukaryota</taxon>
        <taxon>Fungi</taxon>
        <taxon>Dikarya</taxon>
        <taxon>Basidiomycota</taxon>
        <taxon>Ustilaginomycotina</taxon>
        <taxon>Exobasidiomycetes</taxon>
        <taxon>Microstromatales</taxon>
        <taxon>Microstromatales incertae sedis</taxon>
        <taxon>Pseudomicrostroma</taxon>
    </lineage>
</organism>
<gene>
    <name evidence="2" type="ORF">BCV69DRAFT_285176</name>
</gene>
<dbReference type="EMBL" id="KZ819337">
    <property type="protein sequence ID" value="PWN18194.1"/>
    <property type="molecule type" value="Genomic_DNA"/>
</dbReference>
<evidence type="ECO:0000256" key="1">
    <source>
        <dbReference type="SAM" id="MobiDB-lite"/>
    </source>
</evidence>
<dbReference type="InterPro" id="IPR017438">
    <property type="entry name" value="ATP-NAD_kinase_N"/>
</dbReference>
<proteinExistence type="predicted"/>
<feature type="region of interest" description="Disordered" evidence="1">
    <location>
        <begin position="1"/>
        <end position="30"/>
    </location>
</feature>
<dbReference type="RefSeq" id="XP_025345354.1">
    <property type="nucleotide sequence ID" value="XM_025493310.1"/>
</dbReference>